<name>A0ABT4YUI2_9VIBR</name>
<feature type="domain" description="ABC transporter" evidence="6">
    <location>
        <begin position="22"/>
        <end position="253"/>
    </location>
</feature>
<organism evidence="7 8">
    <name type="scientific">Vibrio algarum</name>
    <dbReference type="NCBI Taxonomy" id="3020714"/>
    <lineage>
        <taxon>Bacteria</taxon>
        <taxon>Pseudomonadati</taxon>
        <taxon>Pseudomonadota</taxon>
        <taxon>Gammaproteobacteria</taxon>
        <taxon>Vibrionales</taxon>
        <taxon>Vibrionaceae</taxon>
        <taxon>Vibrio</taxon>
    </lineage>
</organism>
<evidence type="ECO:0000256" key="5">
    <source>
        <dbReference type="ARBA" id="ARBA00022840"/>
    </source>
</evidence>
<accession>A0ABT4YUI2</accession>
<dbReference type="GO" id="GO:0005524">
    <property type="term" value="F:ATP binding"/>
    <property type="evidence" value="ECO:0007669"/>
    <property type="project" value="UniProtKB-KW"/>
</dbReference>
<keyword evidence="8" id="KW-1185">Reference proteome</keyword>
<dbReference type="InterPro" id="IPR050763">
    <property type="entry name" value="ABC_transporter_ATP-binding"/>
</dbReference>
<evidence type="ECO:0000259" key="6">
    <source>
        <dbReference type="PROSITE" id="PS50893"/>
    </source>
</evidence>
<comment type="similarity">
    <text evidence="1">Belongs to the ABC transporter superfamily.</text>
</comment>
<dbReference type="Proteomes" id="UP001210678">
    <property type="component" value="Unassembled WGS sequence"/>
</dbReference>
<evidence type="ECO:0000256" key="4">
    <source>
        <dbReference type="ARBA" id="ARBA00022741"/>
    </source>
</evidence>
<dbReference type="InterPro" id="IPR017871">
    <property type="entry name" value="ABC_transporter-like_CS"/>
</dbReference>
<dbReference type="PANTHER" id="PTHR42711">
    <property type="entry name" value="ABC TRANSPORTER ATP-BINDING PROTEIN"/>
    <property type="match status" value="1"/>
</dbReference>
<dbReference type="SMART" id="SM00382">
    <property type="entry name" value="AAA"/>
    <property type="match status" value="1"/>
</dbReference>
<dbReference type="PROSITE" id="PS50893">
    <property type="entry name" value="ABC_TRANSPORTER_2"/>
    <property type="match status" value="1"/>
</dbReference>
<dbReference type="Gene3D" id="3.40.50.300">
    <property type="entry name" value="P-loop containing nucleotide triphosphate hydrolases"/>
    <property type="match status" value="1"/>
</dbReference>
<dbReference type="InterPro" id="IPR003593">
    <property type="entry name" value="AAA+_ATPase"/>
</dbReference>
<evidence type="ECO:0000313" key="8">
    <source>
        <dbReference type="Proteomes" id="UP001210678"/>
    </source>
</evidence>
<keyword evidence="5 7" id="KW-0067">ATP-binding</keyword>
<keyword evidence="3" id="KW-0536">Nodulation</keyword>
<keyword evidence="4" id="KW-0547">Nucleotide-binding</keyword>
<dbReference type="Pfam" id="PF00005">
    <property type="entry name" value="ABC_tran"/>
    <property type="match status" value="1"/>
</dbReference>
<keyword evidence="2" id="KW-0813">Transport</keyword>
<evidence type="ECO:0000256" key="3">
    <source>
        <dbReference type="ARBA" id="ARBA00022458"/>
    </source>
</evidence>
<reference evidence="7 8" key="1">
    <citation type="submission" date="2023-01" db="EMBL/GenBank/DDBJ databases">
        <title>Vibrio sp. KJ40-1 sp.nov, isolated from marine algae.</title>
        <authorList>
            <person name="Butt M."/>
            <person name="Kim J.M.J."/>
            <person name="Jeon C.O.C."/>
        </authorList>
    </citation>
    <scope>NUCLEOTIDE SEQUENCE [LARGE SCALE GENOMIC DNA]</scope>
    <source>
        <strain evidence="7 8">KJ40-1</strain>
    </source>
</reference>
<evidence type="ECO:0000256" key="1">
    <source>
        <dbReference type="ARBA" id="ARBA00005417"/>
    </source>
</evidence>
<dbReference type="EMBL" id="JAQLOI010000003">
    <property type="protein sequence ID" value="MDB1125244.1"/>
    <property type="molecule type" value="Genomic_DNA"/>
</dbReference>
<evidence type="ECO:0000313" key="7">
    <source>
        <dbReference type="EMBL" id="MDB1125244.1"/>
    </source>
</evidence>
<dbReference type="InterPro" id="IPR027417">
    <property type="entry name" value="P-loop_NTPase"/>
</dbReference>
<evidence type="ECO:0000256" key="2">
    <source>
        <dbReference type="ARBA" id="ARBA00022448"/>
    </source>
</evidence>
<gene>
    <name evidence="7" type="ORF">PGX00_16970</name>
</gene>
<dbReference type="InterPro" id="IPR003439">
    <property type="entry name" value="ABC_transporter-like_ATP-bd"/>
</dbReference>
<dbReference type="PROSITE" id="PS00211">
    <property type="entry name" value="ABC_TRANSPORTER_1"/>
    <property type="match status" value="1"/>
</dbReference>
<sequence length="302" mass="34140">MNMRISDEVDLESDVRINKSLIDVKSLTRRFDKSIAVDDVNFSIRQGEICAFLGPNGAGKTTIIKMLTGLISPTSGQISYQGKNYDPGQISLKKMIGVVPQHNNLDKELSLAENLYVHGLLYKMRGKQLNQAIVDSLEFAGLTEHKDRPAGKLSGGMKRKLVIVRALMHNPKILFLDEPTVGLDPLARRKMLSFLTKINRERECTIFLTTHYIEEAEKLSDRVIFIDQGKIIVEGTSQGLKKHIGRFVLDIEKEELEQEFFADRERAQARLMKLGNIPVSIRETTLEDVFVHITGTRLNSYV</sequence>
<proteinExistence type="inferred from homology"/>
<protein>
    <submittedName>
        <fullName evidence="7">ABC transporter ATP-binding protein</fullName>
    </submittedName>
</protein>
<dbReference type="PANTHER" id="PTHR42711:SF5">
    <property type="entry name" value="ABC TRANSPORTER ATP-BINDING PROTEIN NATA"/>
    <property type="match status" value="1"/>
</dbReference>
<dbReference type="RefSeq" id="WP_272138773.1">
    <property type="nucleotide sequence ID" value="NZ_JAQLOI010000003.1"/>
</dbReference>
<dbReference type="SUPFAM" id="SSF52540">
    <property type="entry name" value="P-loop containing nucleoside triphosphate hydrolases"/>
    <property type="match status" value="1"/>
</dbReference>
<comment type="caution">
    <text evidence="7">The sequence shown here is derived from an EMBL/GenBank/DDBJ whole genome shotgun (WGS) entry which is preliminary data.</text>
</comment>